<dbReference type="SUPFAM" id="SSF49464">
    <property type="entry name" value="Carboxypeptidase regulatory domain-like"/>
    <property type="match status" value="1"/>
</dbReference>
<dbReference type="HOGENOM" id="CLU_012729_1_0_10"/>
<reference evidence="2 3" key="1">
    <citation type="journal article" date="2010" name="Stand. Genomic Sci.">
        <title>Complete genome sequence of Cellulophaga algicola type strain (IC166).</title>
        <authorList>
            <person name="Abt B."/>
            <person name="Lu M."/>
            <person name="Misra M."/>
            <person name="Han C."/>
            <person name="Nolan M."/>
            <person name="Lucas S."/>
            <person name="Hammon N."/>
            <person name="Deshpande S."/>
            <person name="Cheng J.F."/>
            <person name="Tapia R."/>
            <person name="Goodwin L."/>
            <person name="Pitluck S."/>
            <person name="Liolios K."/>
            <person name="Pagani I."/>
            <person name="Ivanova N."/>
            <person name="Mavromatis K."/>
            <person name="Ovchinikova G."/>
            <person name="Pati A."/>
            <person name="Chen A."/>
            <person name="Palaniappan K."/>
            <person name="Land M."/>
            <person name="Hauser L."/>
            <person name="Chang Y.J."/>
            <person name="Jeffries C.D."/>
            <person name="Detter J.C."/>
            <person name="Brambilla E."/>
            <person name="Rohde M."/>
            <person name="Tindall B.J."/>
            <person name="Goker M."/>
            <person name="Woyke T."/>
            <person name="Bristow J."/>
            <person name="Eisen J.A."/>
            <person name="Markowitz V."/>
            <person name="Hugenholtz P."/>
            <person name="Kyrpides N.C."/>
            <person name="Klenk H.P."/>
            <person name="Lapidus A."/>
        </authorList>
    </citation>
    <scope>NUCLEOTIDE SEQUENCE [LARGE SCALE GENOMIC DNA]</scope>
    <source>
        <strain evidence="3">DSM 14237 / IC166 / ACAM 630</strain>
    </source>
</reference>
<accession>E6X5B8</accession>
<evidence type="ECO:0000313" key="2">
    <source>
        <dbReference type="EMBL" id="ADV49454.1"/>
    </source>
</evidence>
<dbReference type="AlphaFoldDB" id="E6X5B8"/>
<dbReference type="OrthoDB" id="603275at2"/>
<gene>
    <name evidence="2" type="ordered locus">Celal_2159</name>
</gene>
<protein>
    <recommendedName>
        <fullName evidence="1">Outer membrane protein beta-barrel domain-containing protein</fullName>
    </recommendedName>
</protein>
<dbReference type="Pfam" id="PF13715">
    <property type="entry name" value="CarbopepD_reg_2"/>
    <property type="match status" value="1"/>
</dbReference>
<dbReference type="RefSeq" id="WP_013550930.1">
    <property type="nucleotide sequence ID" value="NC_014934.1"/>
</dbReference>
<name>E6X5B8_CELAD</name>
<dbReference type="STRING" id="688270.Celal_2159"/>
<dbReference type="Pfam" id="PF14905">
    <property type="entry name" value="OMP_b-brl_3"/>
    <property type="match status" value="1"/>
</dbReference>
<dbReference type="InterPro" id="IPR041700">
    <property type="entry name" value="OMP_b-brl_3"/>
</dbReference>
<evidence type="ECO:0000259" key="1">
    <source>
        <dbReference type="Pfam" id="PF14905"/>
    </source>
</evidence>
<dbReference type="Gene3D" id="2.60.40.1120">
    <property type="entry name" value="Carboxypeptidase-like, regulatory domain"/>
    <property type="match status" value="1"/>
</dbReference>
<dbReference type="SUPFAM" id="SSF56935">
    <property type="entry name" value="Porins"/>
    <property type="match status" value="1"/>
</dbReference>
<evidence type="ECO:0000313" key="3">
    <source>
        <dbReference type="Proteomes" id="UP000008634"/>
    </source>
</evidence>
<proteinExistence type="predicted"/>
<dbReference type="InterPro" id="IPR008969">
    <property type="entry name" value="CarboxyPept-like_regulatory"/>
</dbReference>
<dbReference type="Proteomes" id="UP000008634">
    <property type="component" value="Chromosome"/>
</dbReference>
<dbReference type="EMBL" id="CP002453">
    <property type="protein sequence ID" value="ADV49454.1"/>
    <property type="molecule type" value="Genomic_DNA"/>
</dbReference>
<keyword evidence="3" id="KW-1185">Reference proteome</keyword>
<dbReference type="eggNOG" id="COG1629">
    <property type="taxonomic scope" value="Bacteria"/>
</dbReference>
<feature type="domain" description="Outer membrane protein beta-barrel" evidence="1">
    <location>
        <begin position="486"/>
        <end position="896"/>
    </location>
</feature>
<dbReference type="KEGG" id="cao:Celal_2159"/>
<sequence>MRNLFIKKHVLVLIALIALINVAIAQKITITGVLKDSLGSPLEMANVVAVNQETKSLDGFGITDPNGKYKVSVNQNSSYSLKFSYIGFQPKELLIKTLEEDLQRDIILAEQAQSLDEVEVVYEMPVVVKGDTIVYNTDSFVTGTEKKLEDVLSKLPGVEINDDGEIQVEGKTVTKVMVNGKDFFDGDSKLAAKNIPANALDKIEVLRNYSEVSQLKGVTNNQDNVALNIRLKTGKEKFWFGEITAGLGLDNRYLAHPKLFFYSPKYSVNILTDLNNIGQLPFTSRDYRNFTGGFRSRTGNTGTSFNVGDGGLGLSQLQNNRAKEIETRFGAVNFSYAPTEKLDLSGFAIYSYANTDLQTVATRTYISSNQQEVTTTGTEQTSNLGLLKLSAAYTPNTNMQVEYDALAKFSDEHEDVGILSVADVTDQIFENKQQTPSSFNQNANVYYTVNEKNILAVEAQYLIQNEDPFYNAIREIQPFESILPLNEDQANYNINQDRKIKTNKFDFKTDYYFITGPKSNINFTLGTTQSSQKFNSNIFQILDNESTLAFTDDDLVNDVEYKFSDIFFGFHYKLIVGKLTFNPGFKVHDYTAKNTQLGASVTDDLFNIVPDLFINLQLKQSESIRFNYGVNRQFSDIDKFSRAYIFSNYNSMYQGNRDLESALFHNLSLNFFSFSMFNMQNIFANINYSKRVDAFKNNSSIVGINQVSSTINSNLEDEVLSGSANFQRTFGKIKVSSKGSLSYSNLNNIVNGSPSTSESLTQSYRASLATSFRDAPNVEFGYTYAVNNYDNGGNSSTYYTDTPFLKVDAAFLKRFIFLADLEYYHYRDKANSINNEYGNLDTSISYQKEDSKWAYSVEVTNLLNNTELNQDSFNELFYRTSSYVVQPRYVMLKIKYDL</sequence>
<organism evidence="2 3">
    <name type="scientific">Cellulophaga algicola (strain DSM 14237 / IC166 / ACAM 630)</name>
    <dbReference type="NCBI Taxonomy" id="688270"/>
    <lineage>
        <taxon>Bacteria</taxon>
        <taxon>Pseudomonadati</taxon>
        <taxon>Bacteroidota</taxon>
        <taxon>Flavobacteriia</taxon>
        <taxon>Flavobacteriales</taxon>
        <taxon>Flavobacteriaceae</taxon>
        <taxon>Cellulophaga</taxon>
    </lineage>
</organism>